<dbReference type="KEGG" id="muc:MuYL_1938"/>
<dbReference type="Proteomes" id="UP000215002">
    <property type="component" value="Chromosome"/>
</dbReference>
<name>A0A223NVW7_9SPHI</name>
<keyword evidence="2" id="KW-1185">Reference proteome</keyword>
<dbReference type="AlphaFoldDB" id="A0A223NVW7"/>
<evidence type="ECO:0000313" key="2">
    <source>
        <dbReference type="Proteomes" id="UP000215002"/>
    </source>
</evidence>
<evidence type="ECO:0000313" key="1">
    <source>
        <dbReference type="EMBL" id="ASU33834.1"/>
    </source>
</evidence>
<organism evidence="1 2">
    <name type="scientific">Mucilaginibacter xinganensis</name>
    <dbReference type="NCBI Taxonomy" id="1234841"/>
    <lineage>
        <taxon>Bacteria</taxon>
        <taxon>Pseudomonadati</taxon>
        <taxon>Bacteroidota</taxon>
        <taxon>Sphingobacteriia</taxon>
        <taxon>Sphingobacteriales</taxon>
        <taxon>Sphingobacteriaceae</taxon>
        <taxon>Mucilaginibacter</taxon>
    </lineage>
</organism>
<reference evidence="1 2" key="1">
    <citation type="submission" date="2017-08" db="EMBL/GenBank/DDBJ databases">
        <title>Complete genome sequence of Mucilaginibacter sp. strain BJC16-A31.</title>
        <authorList>
            <consortium name="Henan University of Science and Technology"/>
            <person name="You X."/>
        </authorList>
    </citation>
    <scope>NUCLEOTIDE SEQUENCE [LARGE SCALE GENOMIC DNA]</scope>
    <source>
        <strain evidence="1 2">BJC16-A31</strain>
    </source>
</reference>
<accession>A0A223NVW7</accession>
<proteinExistence type="predicted"/>
<dbReference type="EMBL" id="CP022743">
    <property type="protein sequence ID" value="ASU33834.1"/>
    <property type="molecule type" value="Genomic_DNA"/>
</dbReference>
<sequence length="58" mass="6383">MIVNDNAKASLSGTVTEYNCKIDRDENVDQKDLVAFHSSKKQTPAKVVAAKEFDLADL</sequence>
<gene>
    <name evidence="1" type="ORF">MuYL_1938</name>
</gene>
<protein>
    <submittedName>
        <fullName evidence="1">Uncharacterized protein</fullName>
    </submittedName>
</protein>